<proteinExistence type="predicted"/>
<evidence type="ECO:0000313" key="2">
    <source>
        <dbReference type="EMBL" id="KAJ8932122.1"/>
    </source>
</evidence>
<feature type="transmembrane region" description="Helical" evidence="1">
    <location>
        <begin position="87"/>
        <end position="111"/>
    </location>
</feature>
<dbReference type="EMBL" id="JANEYF010004127">
    <property type="protein sequence ID" value="KAJ8932122.1"/>
    <property type="molecule type" value="Genomic_DNA"/>
</dbReference>
<sequence length="142" mass="16356">MTYTSHIMAFFELICIASKIKKLKENLAEEKTDAIKISKKQKTRKRFGHVGVKIQVAVRKVIKKILNCCCLEKFCYRVRHDGSCENYMLKSIFGFISGFILTYIFFTFFVFQLNFKFTTATIMCSILGCILTIGLAFSSTVR</sequence>
<dbReference type="PANTHER" id="PTHR21041:SF9">
    <property type="entry name" value="DENDRITIC CELL-SPECIFIC TRANSMEMBRANE PROTEIN-LIKE DOMAIN-CONTAINING PROTEIN"/>
    <property type="match status" value="1"/>
</dbReference>
<gene>
    <name evidence="2" type="ORF">NQ314_014903</name>
</gene>
<keyword evidence="3" id="KW-1185">Reference proteome</keyword>
<reference evidence="2" key="1">
    <citation type="journal article" date="2023" name="Insect Mol. Biol.">
        <title>Genome sequencing provides insights into the evolution of gene families encoding plant cell wall-degrading enzymes in longhorned beetles.</title>
        <authorList>
            <person name="Shin N.R."/>
            <person name="Okamura Y."/>
            <person name="Kirsch R."/>
            <person name="Pauchet Y."/>
        </authorList>
    </citation>
    <scope>NUCLEOTIDE SEQUENCE</scope>
    <source>
        <strain evidence="2">RBIC_L_NR</strain>
    </source>
</reference>
<accession>A0AAV8X0Q7</accession>
<dbReference type="InterPro" id="IPR051856">
    <property type="entry name" value="CSR-E3_Ligase_Protein"/>
</dbReference>
<keyword evidence="1" id="KW-1133">Transmembrane helix</keyword>
<dbReference type="Proteomes" id="UP001162156">
    <property type="component" value="Unassembled WGS sequence"/>
</dbReference>
<keyword evidence="1" id="KW-0812">Transmembrane</keyword>
<keyword evidence="1" id="KW-0472">Membrane</keyword>
<name>A0AAV8X0Q7_9CUCU</name>
<comment type="caution">
    <text evidence="2">The sequence shown here is derived from an EMBL/GenBank/DDBJ whole genome shotgun (WGS) entry which is preliminary data.</text>
</comment>
<evidence type="ECO:0000256" key="1">
    <source>
        <dbReference type="SAM" id="Phobius"/>
    </source>
</evidence>
<feature type="transmembrane region" description="Helical" evidence="1">
    <location>
        <begin position="117"/>
        <end position="137"/>
    </location>
</feature>
<dbReference type="AlphaFoldDB" id="A0AAV8X0Q7"/>
<dbReference type="PANTHER" id="PTHR21041">
    <property type="entry name" value="DENDRITIC CELL-SPECIFIC TRANSMEMBRANE PROTEIN"/>
    <property type="match status" value="1"/>
</dbReference>
<protein>
    <submittedName>
        <fullName evidence="2">Uncharacterized protein</fullName>
    </submittedName>
</protein>
<evidence type="ECO:0000313" key="3">
    <source>
        <dbReference type="Proteomes" id="UP001162156"/>
    </source>
</evidence>
<organism evidence="2 3">
    <name type="scientific">Rhamnusium bicolor</name>
    <dbReference type="NCBI Taxonomy" id="1586634"/>
    <lineage>
        <taxon>Eukaryota</taxon>
        <taxon>Metazoa</taxon>
        <taxon>Ecdysozoa</taxon>
        <taxon>Arthropoda</taxon>
        <taxon>Hexapoda</taxon>
        <taxon>Insecta</taxon>
        <taxon>Pterygota</taxon>
        <taxon>Neoptera</taxon>
        <taxon>Endopterygota</taxon>
        <taxon>Coleoptera</taxon>
        <taxon>Polyphaga</taxon>
        <taxon>Cucujiformia</taxon>
        <taxon>Chrysomeloidea</taxon>
        <taxon>Cerambycidae</taxon>
        <taxon>Lepturinae</taxon>
        <taxon>Rhagiini</taxon>
        <taxon>Rhamnusium</taxon>
    </lineage>
</organism>